<dbReference type="AlphaFoldDB" id="A0A8S2X9C4"/>
<keyword evidence="1" id="KW-0732">Signal</keyword>
<feature type="non-terminal residue" evidence="3">
    <location>
        <position position="1"/>
    </location>
</feature>
<dbReference type="EMBL" id="CAJOBJ010076743">
    <property type="protein sequence ID" value="CAF4483216.1"/>
    <property type="molecule type" value="Genomic_DNA"/>
</dbReference>
<evidence type="ECO:0000313" key="4">
    <source>
        <dbReference type="Proteomes" id="UP000681720"/>
    </source>
</evidence>
<comment type="caution">
    <text evidence="3">The sequence shown here is derived from an EMBL/GenBank/DDBJ whole genome shotgun (WGS) entry which is preliminary data.</text>
</comment>
<proteinExistence type="predicted"/>
<feature type="signal peptide" evidence="1">
    <location>
        <begin position="1"/>
        <end position="21"/>
    </location>
</feature>
<evidence type="ECO:0000256" key="1">
    <source>
        <dbReference type="SAM" id="SignalP"/>
    </source>
</evidence>
<evidence type="ECO:0000313" key="2">
    <source>
        <dbReference type="EMBL" id="CAF4355291.1"/>
    </source>
</evidence>
<protein>
    <submittedName>
        <fullName evidence="3">Uncharacterized protein</fullName>
    </submittedName>
</protein>
<name>A0A8S2X9C4_9BILA</name>
<dbReference type="EMBL" id="CAJOBH010046161">
    <property type="protein sequence ID" value="CAF4355291.1"/>
    <property type="molecule type" value="Genomic_DNA"/>
</dbReference>
<evidence type="ECO:0000313" key="3">
    <source>
        <dbReference type="EMBL" id="CAF4483216.1"/>
    </source>
</evidence>
<dbReference type="Proteomes" id="UP000681720">
    <property type="component" value="Unassembled WGS sequence"/>
</dbReference>
<sequence>ILIGGLALAILIAVLEFFVKANNEAKQTKNNFVDVMRRNMRLRLFT</sequence>
<feature type="chain" id="PRO_5036273879" evidence="1">
    <location>
        <begin position="22"/>
        <end position="46"/>
    </location>
</feature>
<gene>
    <name evidence="2" type="ORF">BYL167_LOCUS29655</name>
    <name evidence="3" type="ORF">GIL414_LOCUS33905</name>
</gene>
<organism evidence="3 4">
    <name type="scientific">Rotaria magnacalcarata</name>
    <dbReference type="NCBI Taxonomy" id="392030"/>
    <lineage>
        <taxon>Eukaryota</taxon>
        <taxon>Metazoa</taxon>
        <taxon>Spiralia</taxon>
        <taxon>Gnathifera</taxon>
        <taxon>Rotifera</taxon>
        <taxon>Eurotatoria</taxon>
        <taxon>Bdelloidea</taxon>
        <taxon>Philodinida</taxon>
        <taxon>Philodinidae</taxon>
        <taxon>Rotaria</taxon>
    </lineage>
</organism>
<accession>A0A8S2X9C4</accession>
<reference evidence="3" key="1">
    <citation type="submission" date="2021-02" db="EMBL/GenBank/DDBJ databases">
        <authorList>
            <person name="Nowell W R."/>
        </authorList>
    </citation>
    <scope>NUCLEOTIDE SEQUENCE</scope>
</reference>
<dbReference type="Proteomes" id="UP000681967">
    <property type="component" value="Unassembled WGS sequence"/>
</dbReference>